<gene>
    <name evidence="1" type="ORF">NP493_2949g00002</name>
</gene>
<keyword evidence="2" id="KW-1185">Reference proteome</keyword>
<dbReference type="AlphaFoldDB" id="A0AAD9JBC2"/>
<dbReference type="EMBL" id="JAODUO010002934">
    <property type="protein sequence ID" value="KAK2149627.1"/>
    <property type="molecule type" value="Genomic_DNA"/>
</dbReference>
<evidence type="ECO:0000313" key="1">
    <source>
        <dbReference type="EMBL" id="KAK2149627.1"/>
    </source>
</evidence>
<reference evidence="1" key="1">
    <citation type="journal article" date="2023" name="Mol. Biol. Evol.">
        <title>Third-Generation Sequencing Reveals the Adaptive Role of the Epigenome in Three Deep-Sea Polychaetes.</title>
        <authorList>
            <person name="Perez M."/>
            <person name="Aroh O."/>
            <person name="Sun Y."/>
            <person name="Lan Y."/>
            <person name="Juniper S.K."/>
            <person name="Young C.R."/>
            <person name="Angers B."/>
            <person name="Qian P.Y."/>
        </authorList>
    </citation>
    <scope>NUCLEOTIDE SEQUENCE</scope>
    <source>
        <strain evidence="1">R07B-5</strain>
    </source>
</reference>
<accession>A0AAD9JBC2</accession>
<dbReference type="Proteomes" id="UP001209878">
    <property type="component" value="Unassembled WGS sequence"/>
</dbReference>
<protein>
    <submittedName>
        <fullName evidence="1">Uncharacterized protein</fullName>
    </submittedName>
</protein>
<evidence type="ECO:0000313" key="2">
    <source>
        <dbReference type="Proteomes" id="UP001209878"/>
    </source>
</evidence>
<name>A0AAD9JBC2_RIDPI</name>
<comment type="caution">
    <text evidence="1">The sequence shown here is derived from an EMBL/GenBank/DDBJ whole genome shotgun (WGS) entry which is preliminary data.</text>
</comment>
<proteinExistence type="predicted"/>
<sequence length="64" mass="7455">MFSAREIAKRDAEKDELMTALSRSCEEVTSLRTQVSIESSERALRIQQLEDEVMSLRHDLEDRD</sequence>
<organism evidence="1 2">
    <name type="scientific">Ridgeia piscesae</name>
    <name type="common">Tubeworm</name>
    <dbReference type="NCBI Taxonomy" id="27915"/>
    <lineage>
        <taxon>Eukaryota</taxon>
        <taxon>Metazoa</taxon>
        <taxon>Spiralia</taxon>
        <taxon>Lophotrochozoa</taxon>
        <taxon>Annelida</taxon>
        <taxon>Polychaeta</taxon>
        <taxon>Sedentaria</taxon>
        <taxon>Canalipalpata</taxon>
        <taxon>Sabellida</taxon>
        <taxon>Siboglinidae</taxon>
        <taxon>Ridgeia</taxon>
    </lineage>
</organism>